<feature type="domain" description="Glycosyl transferase family 1" evidence="2">
    <location>
        <begin position="161"/>
        <end position="330"/>
    </location>
</feature>
<feature type="domain" description="Glycosyltransferase subfamily 4-like N-terminal" evidence="3">
    <location>
        <begin position="7"/>
        <end position="158"/>
    </location>
</feature>
<keyword evidence="1" id="KW-0808">Transferase</keyword>
<evidence type="ECO:0000313" key="4">
    <source>
        <dbReference type="EMBL" id="OGC88921.1"/>
    </source>
</evidence>
<evidence type="ECO:0008006" key="6">
    <source>
        <dbReference type="Google" id="ProtNLM"/>
    </source>
</evidence>
<dbReference type="GO" id="GO:0016757">
    <property type="term" value="F:glycosyltransferase activity"/>
    <property type="evidence" value="ECO:0007669"/>
    <property type="project" value="InterPro"/>
</dbReference>
<comment type="caution">
    <text evidence="4">The sequence shown here is derived from an EMBL/GenBank/DDBJ whole genome shotgun (WGS) entry which is preliminary data.</text>
</comment>
<name>A0A1F4Y4S9_9BACT</name>
<dbReference type="EMBL" id="MEXB01000001">
    <property type="protein sequence ID" value="OGC88921.1"/>
    <property type="molecule type" value="Genomic_DNA"/>
</dbReference>
<dbReference type="Gene3D" id="3.40.50.2000">
    <property type="entry name" value="Glycogen Phosphorylase B"/>
    <property type="match status" value="2"/>
</dbReference>
<dbReference type="GO" id="GO:0009103">
    <property type="term" value="P:lipopolysaccharide biosynthetic process"/>
    <property type="evidence" value="ECO:0007669"/>
    <property type="project" value="TreeGrafter"/>
</dbReference>
<dbReference type="PANTHER" id="PTHR46401">
    <property type="entry name" value="GLYCOSYLTRANSFERASE WBBK-RELATED"/>
    <property type="match status" value="1"/>
</dbReference>
<dbReference type="STRING" id="1797247.A2419_00990"/>
<gene>
    <name evidence="4" type="ORF">A2419_00990</name>
</gene>
<evidence type="ECO:0000313" key="5">
    <source>
        <dbReference type="Proteomes" id="UP000176568"/>
    </source>
</evidence>
<dbReference type="PANTHER" id="PTHR46401:SF2">
    <property type="entry name" value="GLYCOSYLTRANSFERASE WBBK-RELATED"/>
    <property type="match status" value="1"/>
</dbReference>
<evidence type="ECO:0000256" key="1">
    <source>
        <dbReference type="ARBA" id="ARBA00022679"/>
    </source>
</evidence>
<organism evidence="4 5">
    <name type="scientific">Candidatus Adlerbacteria bacterium RIFOXYC1_FULL_48_26</name>
    <dbReference type="NCBI Taxonomy" id="1797247"/>
    <lineage>
        <taxon>Bacteria</taxon>
        <taxon>Candidatus Adleribacteriota</taxon>
    </lineage>
</organism>
<sequence>MTDPTAGGWGRYTHDLMSALRELGHEVKSVQEVLGNEEGLHDPLSYLSTPFVFLLDAGKIKRAIGAFKPDVVHITVEPYALLVPYMPEDMHVVLTVHGSYAYLPAVSSWFWAPICKRLYTSALKRIRTIIAVSEYTKAYLLKNIEAKIDVVHNGIATNDAVFAENPTPKEKKIILTVAPLKRRKGIVESLRAVARYKKEYRTSVEYRIVGSHDTQSAYSKSVADEIRLLGLSDTVVLTGRVSEETLRQEYAQADLFLMLPLVKEPYFEGFGLVYLEANAAGVPAIGSSEGGSREAIEEGVSGYVVDPNDPAETSARIHDILDTGSIDRARARAWAENHDIKIVAEKLLEIYRGVMSS</sequence>
<dbReference type="InterPro" id="IPR028098">
    <property type="entry name" value="Glyco_trans_4-like_N"/>
</dbReference>
<dbReference type="Pfam" id="PF13439">
    <property type="entry name" value="Glyco_transf_4"/>
    <property type="match status" value="1"/>
</dbReference>
<dbReference type="Proteomes" id="UP000176568">
    <property type="component" value="Unassembled WGS sequence"/>
</dbReference>
<proteinExistence type="predicted"/>
<dbReference type="SUPFAM" id="SSF53756">
    <property type="entry name" value="UDP-Glycosyltransferase/glycogen phosphorylase"/>
    <property type="match status" value="1"/>
</dbReference>
<dbReference type="Pfam" id="PF00534">
    <property type="entry name" value="Glycos_transf_1"/>
    <property type="match status" value="1"/>
</dbReference>
<evidence type="ECO:0000259" key="2">
    <source>
        <dbReference type="Pfam" id="PF00534"/>
    </source>
</evidence>
<dbReference type="InterPro" id="IPR001296">
    <property type="entry name" value="Glyco_trans_1"/>
</dbReference>
<dbReference type="AlphaFoldDB" id="A0A1F4Y4S9"/>
<accession>A0A1F4Y4S9</accession>
<protein>
    <recommendedName>
        <fullName evidence="6">Glycosyltransferase subfamily 4-like N-terminal domain-containing protein</fullName>
    </recommendedName>
</protein>
<evidence type="ECO:0000259" key="3">
    <source>
        <dbReference type="Pfam" id="PF13439"/>
    </source>
</evidence>
<reference evidence="4 5" key="1">
    <citation type="journal article" date="2016" name="Nat. Commun.">
        <title>Thousands of microbial genomes shed light on interconnected biogeochemical processes in an aquifer system.</title>
        <authorList>
            <person name="Anantharaman K."/>
            <person name="Brown C.T."/>
            <person name="Hug L.A."/>
            <person name="Sharon I."/>
            <person name="Castelle C.J."/>
            <person name="Probst A.J."/>
            <person name="Thomas B.C."/>
            <person name="Singh A."/>
            <person name="Wilkins M.J."/>
            <person name="Karaoz U."/>
            <person name="Brodie E.L."/>
            <person name="Williams K.H."/>
            <person name="Hubbard S.S."/>
            <person name="Banfield J.F."/>
        </authorList>
    </citation>
    <scope>NUCLEOTIDE SEQUENCE [LARGE SCALE GENOMIC DNA]</scope>
</reference>
<dbReference type="CDD" id="cd03801">
    <property type="entry name" value="GT4_PimA-like"/>
    <property type="match status" value="1"/>
</dbReference>